<evidence type="ECO:0000256" key="2">
    <source>
        <dbReference type="ARBA" id="ARBA00012438"/>
    </source>
</evidence>
<dbReference type="CDD" id="cd00130">
    <property type="entry name" value="PAS"/>
    <property type="match status" value="1"/>
</dbReference>
<evidence type="ECO:0000313" key="10">
    <source>
        <dbReference type="Proteomes" id="UP000190460"/>
    </source>
</evidence>
<dbReference type="Pfam" id="PF00072">
    <property type="entry name" value="Response_reg"/>
    <property type="match status" value="1"/>
</dbReference>
<dbReference type="SUPFAM" id="SSF47384">
    <property type="entry name" value="Homodimeric domain of signal transducing histidine kinase"/>
    <property type="match status" value="1"/>
</dbReference>
<feature type="domain" description="PAS" evidence="7">
    <location>
        <begin position="163"/>
        <end position="233"/>
    </location>
</feature>
<dbReference type="InterPro" id="IPR003594">
    <property type="entry name" value="HATPase_dom"/>
</dbReference>
<keyword evidence="10" id="KW-1185">Reference proteome</keyword>
<dbReference type="Pfam" id="PF08448">
    <property type="entry name" value="PAS_4"/>
    <property type="match status" value="1"/>
</dbReference>
<organism evidence="9 10">
    <name type="scientific">Thiothrix eikelboomii</name>
    <dbReference type="NCBI Taxonomy" id="92487"/>
    <lineage>
        <taxon>Bacteria</taxon>
        <taxon>Pseudomonadati</taxon>
        <taxon>Pseudomonadota</taxon>
        <taxon>Gammaproteobacteria</taxon>
        <taxon>Thiotrichales</taxon>
        <taxon>Thiotrichaceae</taxon>
        <taxon>Thiothrix</taxon>
    </lineage>
</organism>
<evidence type="ECO:0000313" key="9">
    <source>
        <dbReference type="EMBL" id="SKA68571.1"/>
    </source>
</evidence>
<evidence type="ECO:0000259" key="7">
    <source>
        <dbReference type="PROSITE" id="PS50112"/>
    </source>
</evidence>
<dbReference type="Gene3D" id="3.30.450.20">
    <property type="entry name" value="PAS domain"/>
    <property type="match status" value="2"/>
</dbReference>
<feature type="domain" description="PAC" evidence="8">
    <location>
        <begin position="235"/>
        <end position="287"/>
    </location>
</feature>
<dbReference type="SMART" id="SM00091">
    <property type="entry name" value="PAS"/>
    <property type="match status" value="2"/>
</dbReference>
<proteinExistence type="predicted"/>
<dbReference type="InterPro" id="IPR013656">
    <property type="entry name" value="PAS_4"/>
</dbReference>
<dbReference type="SUPFAM" id="SSF55874">
    <property type="entry name" value="ATPase domain of HSP90 chaperone/DNA topoisomerase II/histidine kinase"/>
    <property type="match status" value="1"/>
</dbReference>
<protein>
    <recommendedName>
        <fullName evidence="2">histidine kinase</fullName>
        <ecNumber evidence="2">2.7.13.3</ecNumber>
    </recommendedName>
</protein>
<dbReference type="Gene3D" id="3.40.50.2300">
    <property type="match status" value="1"/>
</dbReference>
<dbReference type="NCBIfam" id="TIGR00229">
    <property type="entry name" value="sensory_box"/>
    <property type="match status" value="1"/>
</dbReference>
<evidence type="ECO:0000256" key="4">
    <source>
        <dbReference type="PROSITE-ProRule" id="PRU00169"/>
    </source>
</evidence>
<dbReference type="Pfam" id="PF00512">
    <property type="entry name" value="HisKA"/>
    <property type="match status" value="1"/>
</dbReference>
<dbReference type="OrthoDB" id="9772100at2"/>
<accession>A0A1T4VVQ5</accession>
<dbReference type="SMART" id="SM00448">
    <property type="entry name" value="REC"/>
    <property type="match status" value="1"/>
</dbReference>
<dbReference type="EC" id="2.7.13.3" evidence="2"/>
<dbReference type="GO" id="GO:0000155">
    <property type="term" value="F:phosphorelay sensor kinase activity"/>
    <property type="evidence" value="ECO:0007669"/>
    <property type="project" value="InterPro"/>
</dbReference>
<feature type="domain" description="Histidine kinase" evidence="5">
    <location>
        <begin position="300"/>
        <end position="523"/>
    </location>
</feature>
<evidence type="ECO:0000256" key="3">
    <source>
        <dbReference type="ARBA" id="ARBA00022553"/>
    </source>
</evidence>
<dbReference type="InterPro" id="IPR004358">
    <property type="entry name" value="Sig_transdc_His_kin-like_C"/>
</dbReference>
<dbReference type="RefSeq" id="WP_078920815.1">
    <property type="nucleotide sequence ID" value="NZ_FUYB01000001.1"/>
</dbReference>
<dbReference type="Gene3D" id="1.10.287.130">
    <property type="match status" value="1"/>
</dbReference>
<feature type="domain" description="Response regulatory" evidence="6">
    <location>
        <begin position="544"/>
        <end position="656"/>
    </location>
</feature>
<name>A0A1T4VVQ5_9GAMM</name>
<dbReference type="AlphaFoldDB" id="A0A1T4VVQ5"/>
<dbReference type="PROSITE" id="PS50112">
    <property type="entry name" value="PAS"/>
    <property type="match status" value="1"/>
</dbReference>
<dbReference type="STRING" id="92487.SAMN02745130_00314"/>
<dbReference type="SMART" id="SM00387">
    <property type="entry name" value="HATPase_c"/>
    <property type="match status" value="1"/>
</dbReference>
<dbReference type="InterPro" id="IPR003661">
    <property type="entry name" value="HisK_dim/P_dom"/>
</dbReference>
<dbReference type="InterPro" id="IPR011006">
    <property type="entry name" value="CheY-like_superfamily"/>
</dbReference>
<evidence type="ECO:0000259" key="8">
    <source>
        <dbReference type="PROSITE" id="PS50113"/>
    </source>
</evidence>
<dbReference type="SUPFAM" id="SSF55785">
    <property type="entry name" value="PYP-like sensor domain (PAS domain)"/>
    <property type="match status" value="2"/>
</dbReference>
<dbReference type="InterPro" id="IPR000700">
    <property type="entry name" value="PAS-assoc_C"/>
</dbReference>
<dbReference type="Proteomes" id="UP000190460">
    <property type="component" value="Unassembled WGS sequence"/>
</dbReference>
<dbReference type="PANTHER" id="PTHR43065">
    <property type="entry name" value="SENSOR HISTIDINE KINASE"/>
    <property type="match status" value="1"/>
</dbReference>
<dbReference type="EMBL" id="FUYB01000001">
    <property type="protein sequence ID" value="SKA68571.1"/>
    <property type="molecule type" value="Genomic_DNA"/>
</dbReference>
<dbReference type="InterPro" id="IPR001789">
    <property type="entry name" value="Sig_transdc_resp-reg_receiver"/>
</dbReference>
<gene>
    <name evidence="9" type="ORF">SAMN02745130_00314</name>
</gene>
<evidence type="ECO:0000256" key="1">
    <source>
        <dbReference type="ARBA" id="ARBA00000085"/>
    </source>
</evidence>
<feature type="modified residue" description="4-aspartylphosphate" evidence="4">
    <location>
        <position position="594"/>
    </location>
</feature>
<dbReference type="SUPFAM" id="SSF52172">
    <property type="entry name" value="CheY-like"/>
    <property type="match status" value="1"/>
</dbReference>
<sequence length="661" mass="75409">MSTEAILGNHSALTLDVLNYLDQGISVFDENLRLLAWNRRMFELLELPEALAQHGLPLEVFFRFNAERGEYGEGNIDELVAERIVLAKTFAAHVFDRVRPDGSVIEVRGNPLPNNSGFVTTYTDVTHQRMVELELERRVEQRTEEYRLESEAHRKTAEALRKSELWIRQIADAVPALIAYVDKNNDYQFINQMHQEWFGLNRSQLIGTSIFDLVETRNLEQFHKDIDAVQQGQEVQTEYVLGRKGRSPLDVSISFIPHFDEQEQMLGYFFLGQDLTEYKQTQRELIESQKMQALGRLTGGMAHDFNNLLTVILGNLNFLEEDEELDLEEMREAVQCSLQAAQRGSELIQRMLTFSRRQALKPTATDVGELVDDFSVLLQRTLGETIHLQKQLAENLAPVLVDKNQLETSLLNLALNARDSMPRGGRLIIRTERYQKLTNSNAFNDLPIGEYLMLSVRDEGEGMSRETISRAFEPFYTTKPAGLGTGLGLSMVYGFVKQSGGGIEIHSKLGEGTTIRLIFPVVDETPIQQQNRLLRLKQDGRQAQVLLVEDDVGVRQFVQRTLQKMGYAVDLAENGDFAWEKLLHNRHYALVLTDIIMPGSISGLELYSRIRHDYPETKVLCMTGYSEQVESTLSEQHLLRKPFMRNQLAHKLQALLKAEHA</sequence>
<comment type="catalytic activity">
    <reaction evidence="1">
        <text>ATP + protein L-histidine = ADP + protein N-phospho-L-histidine.</text>
        <dbReference type="EC" id="2.7.13.3"/>
    </reaction>
</comment>
<dbReference type="PROSITE" id="PS50113">
    <property type="entry name" value="PAC"/>
    <property type="match status" value="1"/>
</dbReference>
<dbReference type="PRINTS" id="PR00344">
    <property type="entry name" value="BCTRLSENSOR"/>
</dbReference>
<keyword evidence="3 4" id="KW-0597">Phosphoprotein</keyword>
<dbReference type="CDD" id="cd00082">
    <property type="entry name" value="HisKA"/>
    <property type="match status" value="1"/>
</dbReference>
<dbReference type="PROSITE" id="PS50109">
    <property type="entry name" value="HIS_KIN"/>
    <property type="match status" value="1"/>
</dbReference>
<reference evidence="9 10" key="1">
    <citation type="submission" date="2017-02" db="EMBL/GenBank/DDBJ databases">
        <authorList>
            <person name="Peterson S.W."/>
        </authorList>
    </citation>
    <scope>NUCLEOTIDE SEQUENCE [LARGE SCALE GENOMIC DNA]</scope>
    <source>
        <strain evidence="9 10">ATCC 49788</strain>
    </source>
</reference>
<dbReference type="InterPro" id="IPR035965">
    <property type="entry name" value="PAS-like_dom_sf"/>
</dbReference>
<evidence type="ECO:0000259" key="5">
    <source>
        <dbReference type="PROSITE" id="PS50109"/>
    </source>
</evidence>
<dbReference type="Pfam" id="PF02518">
    <property type="entry name" value="HATPase_c"/>
    <property type="match status" value="1"/>
</dbReference>
<evidence type="ECO:0000259" key="6">
    <source>
        <dbReference type="PROSITE" id="PS50110"/>
    </source>
</evidence>
<dbReference type="InterPro" id="IPR005467">
    <property type="entry name" value="His_kinase_dom"/>
</dbReference>
<dbReference type="PANTHER" id="PTHR43065:SF42">
    <property type="entry name" value="TWO-COMPONENT SENSOR PPRA"/>
    <property type="match status" value="1"/>
</dbReference>
<dbReference type="InterPro" id="IPR036097">
    <property type="entry name" value="HisK_dim/P_sf"/>
</dbReference>
<dbReference type="Pfam" id="PF12860">
    <property type="entry name" value="PAS_7"/>
    <property type="match status" value="1"/>
</dbReference>
<dbReference type="SMART" id="SM00388">
    <property type="entry name" value="HisKA"/>
    <property type="match status" value="1"/>
</dbReference>
<dbReference type="InterPro" id="IPR036890">
    <property type="entry name" value="HATPase_C_sf"/>
</dbReference>
<dbReference type="InterPro" id="IPR000014">
    <property type="entry name" value="PAS"/>
</dbReference>
<dbReference type="PROSITE" id="PS50110">
    <property type="entry name" value="RESPONSE_REGULATORY"/>
    <property type="match status" value="1"/>
</dbReference>
<dbReference type="Gene3D" id="3.30.565.10">
    <property type="entry name" value="Histidine kinase-like ATPase, C-terminal domain"/>
    <property type="match status" value="1"/>
</dbReference>